<keyword evidence="3" id="KW-0175">Coiled coil</keyword>
<dbReference type="GO" id="GO:0045104">
    <property type="term" value="P:intermediate filament cytoskeleton organization"/>
    <property type="evidence" value="ECO:0007669"/>
    <property type="project" value="InterPro"/>
</dbReference>
<name>A0A5K3FSG5_MESCO</name>
<reference evidence="6" key="1">
    <citation type="submission" date="2019-11" db="UniProtKB">
        <authorList>
            <consortium name="WormBaseParasite"/>
        </authorList>
    </citation>
    <scope>IDENTIFICATION</scope>
</reference>
<keyword evidence="1" id="KW-0597">Phosphoprotein</keyword>
<feature type="region of interest" description="Disordered" evidence="4">
    <location>
        <begin position="1024"/>
        <end position="1056"/>
    </location>
</feature>
<evidence type="ECO:0000256" key="1">
    <source>
        <dbReference type="ARBA" id="ARBA00022553"/>
    </source>
</evidence>
<feature type="coiled-coil region" evidence="3">
    <location>
        <begin position="417"/>
        <end position="444"/>
    </location>
</feature>
<dbReference type="Gene3D" id="1.20.58.60">
    <property type="match status" value="1"/>
</dbReference>
<feature type="region of interest" description="Disordered" evidence="4">
    <location>
        <begin position="563"/>
        <end position="588"/>
    </location>
</feature>
<feature type="compositionally biased region" description="Basic and acidic residues" evidence="4">
    <location>
        <begin position="496"/>
        <end position="510"/>
    </location>
</feature>
<keyword evidence="2" id="KW-0677">Repeat</keyword>
<dbReference type="InterPro" id="IPR043197">
    <property type="entry name" value="Plakin"/>
</dbReference>
<evidence type="ECO:0000256" key="4">
    <source>
        <dbReference type="SAM" id="MobiDB-lite"/>
    </source>
</evidence>
<dbReference type="PANTHER" id="PTHR23169">
    <property type="entry name" value="ENVOPLAKIN"/>
    <property type="match status" value="1"/>
</dbReference>
<feature type="domain" description="Desmoplakin SH3" evidence="5">
    <location>
        <begin position="241"/>
        <end position="296"/>
    </location>
</feature>
<protein>
    <submittedName>
        <fullName evidence="6">SH3_10 domain-containing protein</fullName>
    </submittedName>
</protein>
<feature type="region of interest" description="Disordered" evidence="4">
    <location>
        <begin position="491"/>
        <end position="542"/>
    </location>
</feature>
<organism evidence="6">
    <name type="scientific">Mesocestoides corti</name>
    <name type="common">Flatworm</name>
    <dbReference type="NCBI Taxonomy" id="53468"/>
    <lineage>
        <taxon>Eukaryota</taxon>
        <taxon>Metazoa</taxon>
        <taxon>Spiralia</taxon>
        <taxon>Lophotrochozoa</taxon>
        <taxon>Platyhelminthes</taxon>
        <taxon>Cestoda</taxon>
        <taxon>Eucestoda</taxon>
        <taxon>Cyclophyllidea</taxon>
        <taxon>Mesocestoididae</taxon>
        <taxon>Mesocestoides</taxon>
    </lineage>
</organism>
<accession>A0A5K3FSG5</accession>
<evidence type="ECO:0000259" key="5">
    <source>
        <dbReference type="Pfam" id="PF17902"/>
    </source>
</evidence>
<dbReference type="Gene3D" id="2.30.30.40">
    <property type="entry name" value="SH3 Domains"/>
    <property type="match status" value="1"/>
</dbReference>
<evidence type="ECO:0000256" key="3">
    <source>
        <dbReference type="SAM" id="Coils"/>
    </source>
</evidence>
<sequence>MPIQHGDIEVIEKSLTDYKLKAQTMNVGVNYMALDEERRRQEHLLRELRDIEEEISSPSLSNTKLPHLASIVGTELKHNTKCLQYLTGISELERSIGEVAAHFAERSVELSNPNSLHKDVITYKTLTDNVKSCWNYVDQLSTLAQIHLRASAEYHQFFHEANEIEAKLAKQLTIAQKMQQSAAARRSHKEATKVSNEIREQLDMMRSLWKRSMDLVKRSESIVPIRLRLGGVARGSAIGDPNNRPVMVRAMVGLTGPDYRIQKGEHLRLIDNRQETHLWRVQTSSGVVEVPSICFWLTDCDTEATERAISIKQQCKKTWLDIINLIRLRLYSVYTDLLDQFNSREVYCFDEDALRAFFRELQQYLISTVGQDGRLKDALEIFQKRVVISKRLERLQSEDINLRESDIMRIRAPLLRLQDHLVAADQMQEDMKRINDRITEYLSEVDNDRRRIAKTLDHLTQMTKRSEHQLKAMVDDMNQWKFASENGLDAHSSRRIKVEPLRFPEQDRPRSRSQPRMSAIQSTSDSTASDSETINMRARNRAGRGKGYTLRLDAVVQLNNRSKSVETQNQDGYYGVSGRHPTSHRHKSIQLGPMATQKRTVMTQIGFSYTDGGVQADPQTLDLYNIEVNGTKPLARTRSLASSSDDDDGHEYIPELPAAIPLQAAPKSRARRKYTSTTQAGQLSKKKSASMSNLVNSCTQLGTLKYNKATSPIPGLEPPECQYCRPRNLLTSQTQIGPLYSLSERYQYAPHLDVASEQDASKNRICKRVQCGYPCLTDRVNLACQCDVLGPTTGDVQVAIGPKLVNQLYQTPMKPPRQKRMNSYAQIGTLYSNSQQQVGEAERYLSSASTQIGYVNAEPVSSSIAGEPVPPGRSRVVAQYESRSMHDLSSSSAMIDSRPLPNDQYIAGVSMRPRAENSATQIGTIVSKTSVQTDSHTDDSVVSKRIQTGYPQLYGKSESYTQIGSLYRQADINVEPAIAPIVATQPPLQSAPPAAGIRYDDATQVSQILAHDEVQTRDLPEFHTRRQSMQVQSKYKRKPKRSSSMPSFYQSTETQVGPMVTHESLSPLADDYEPEPIRPTEVVRVRSMPKTTRNKRVQSQCLPTIRNVEMQVGQLFQTNEVQTDRAVDRFEDQAIVPTLLSVQQKAVSMPDVGLAETQACPVVHGKKVQVAIAMDEHIHDKTRNKKLQVSLASLRDMYDVEVETLPILQKEHFDVSCDTMILPDNISKKIQVSLLEEKPPAIQMVENQAPLYAAMPTRSVMEPAASAYSPETHGKKMQVDVPAVFSAPPSVVDTGCDAIYAKDYFDAQCQCEPLKPATFGKKLQVEIATNSVPRQTTDVACDPIEPVKTLGKKMQVEMGMQAAPLEKVVIQTVSKEVQDKSCAFVNDTPMFDAHQQTGELAEPEPILVENAPAPVFAAPPEPQKPDVRDIACEALKTDPTYEGFTQSEKVPTFGKKLQVAVELQQPVPTSYVVAASQAICQEPLISLQQPRTALQVFSAPPQEAEKGSVDTACEALENAALYDASVQAAELGVNKPAVVGKKLQVSPPLLTTTTVQTENVLDTKLMLTYVGVQTADMPAPVPQVVHLEEAPKVFSAPPPQPQIPTEDRACEAIVSTAAFDAGVQVAEMQQTKPVTFGKKLQVAPSPYAVSVTQTTADIPAPQTVRVEEAPKVFAAPPPQPQIPTEDRACDAIVSTAAFDAGIQAAEMQPAKPVSLGKKLQVTPSPYAVSVTQTTAEYSASKMAPVLAPVLTTTTVQTELVQERKLQMTYVGIQTADILPQPAPQVVRVEEAPKVFAAPPPQPQIPTEDRACEAIVSTAAFDAGTQAAEMQPSKPVSLGKKLQVTPSPYAVSVAQTTAEYSAPKMASVLAPVLTTTTVQTELIQERMLQMTYVGIQTADILPQPAPQVVRVEEAPKVFAAPPPQPQIPT</sequence>
<dbReference type="Pfam" id="PF17902">
    <property type="entry name" value="SH3_10"/>
    <property type="match status" value="1"/>
</dbReference>
<evidence type="ECO:0000313" key="6">
    <source>
        <dbReference type="WBParaSite" id="MCU_011033-RA"/>
    </source>
</evidence>
<feature type="region of interest" description="Disordered" evidence="4">
    <location>
        <begin position="665"/>
        <end position="688"/>
    </location>
</feature>
<proteinExistence type="predicted"/>
<dbReference type="WBParaSite" id="MCU_011033-RA">
    <property type="protein sequence ID" value="MCU_011033-RA"/>
    <property type="gene ID" value="MCU_011033"/>
</dbReference>
<evidence type="ECO:0000256" key="2">
    <source>
        <dbReference type="ARBA" id="ARBA00022737"/>
    </source>
</evidence>
<feature type="compositionally biased region" description="Low complexity" evidence="4">
    <location>
        <begin position="518"/>
        <end position="531"/>
    </location>
</feature>
<dbReference type="InterPro" id="IPR041615">
    <property type="entry name" value="Desmoplakin_SH3"/>
</dbReference>